<reference evidence="8 9" key="1">
    <citation type="journal article" date="2021" name="Hortic Res">
        <title>The domestication of Cucurbita argyrosperma as revealed by the genome of its wild relative.</title>
        <authorList>
            <person name="Barrera-Redondo J."/>
            <person name="Sanchez-de la Vega G."/>
            <person name="Aguirre-Liguori J.A."/>
            <person name="Castellanos-Morales G."/>
            <person name="Gutierrez-Guerrero Y.T."/>
            <person name="Aguirre-Dugua X."/>
            <person name="Aguirre-Planter E."/>
            <person name="Tenaillon M.I."/>
            <person name="Lira-Saade R."/>
            <person name="Eguiarte L.E."/>
        </authorList>
    </citation>
    <scope>NUCLEOTIDE SEQUENCE [LARGE SCALE GENOMIC DNA]</scope>
    <source>
        <strain evidence="8">JBR-2021</strain>
    </source>
</reference>
<evidence type="ECO:0000256" key="7">
    <source>
        <dbReference type="SAM" id="Coils"/>
    </source>
</evidence>
<dbReference type="PANTHER" id="PTHR31246">
    <property type="entry name" value="MICROTUBULE-ASSOCIATED PROTEIN 70-2"/>
    <property type="match status" value="1"/>
</dbReference>
<organism evidence="8 9">
    <name type="scientific">Cucurbita argyrosperma subsp. sororia</name>
    <dbReference type="NCBI Taxonomy" id="37648"/>
    <lineage>
        <taxon>Eukaryota</taxon>
        <taxon>Viridiplantae</taxon>
        <taxon>Streptophyta</taxon>
        <taxon>Embryophyta</taxon>
        <taxon>Tracheophyta</taxon>
        <taxon>Spermatophyta</taxon>
        <taxon>Magnoliopsida</taxon>
        <taxon>eudicotyledons</taxon>
        <taxon>Gunneridae</taxon>
        <taxon>Pentapetalae</taxon>
        <taxon>rosids</taxon>
        <taxon>fabids</taxon>
        <taxon>Cucurbitales</taxon>
        <taxon>Cucurbitaceae</taxon>
        <taxon>Cucurbiteae</taxon>
        <taxon>Cucurbita</taxon>
    </lineage>
</organism>
<dbReference type="AlphaFoldDB" id="A0AAV6LXY5"/>
<proteinExistence type="inferred from homology"/>
<dbReference type="GO" id="GO:0008017">
    <property type="term" value="F:microtubule binding"/>
    <property type="evidence" value="ECO:0007669"/>
    <property type="project" value="InterPro"/>
</dbReference>
<dbReference type="PANTHER" id="PTHR31246:SF17">
    <property type="entry name" value="MICROTUBULE-ASSOCIATED PROTEIN 70-2"/>
    <property type="match status" value="1"/>
</dbReference>
<dbReference type="Proteomes" id="UP000685013">
    <property type="component" value="Chromosome 19"/>
</dbReference>
<evidence type="ECO:0000256" key="6">
    <source>
        <dbReference type="ARBA" id="ARBA00023212"/>
    </source>
</evidence>
<evidence type="ECO:0000313" key="9">
    <source>
        <dbReference type="Proteomes" id="UP000685013"/>
    </source>
</evidence>
<accession>A0AAV6LXY5</accession>
<evidence type="ECO:0000256" key="5">
    <source>
        <dbReference type="ARBA" id="ARBA00023054"/>
    </source>
</evidence>
<protein>
    <submittedName>
        <fullName evidence="8">Microtubule-associated protein 70-4</fullName>
    </submittedName>
</protein>
<evidence type="ECO:0000313" key="8">
    <source>
        <dbReference type="EMBL" id="KAG6571790.1"/>
    </source>
</evidence>
<evidence type="ECO:0000256" key="4">
    <source>
        <dbReference type="ARBA" id="ARBA00022701"/>
    </source>
</evidence>
<dbReference type="GO" id="GO:0007010">
    <property type="term" value="P:cytoskeleton organization"/>
    <property type="evidence" value="ECO:0007669"/>
    <property type="project" value="InterPro"/>
</dbReference>
<dbReference type="InterPro" id="IPR009768">
    <property type="entry name" value="MAP70"/>
</dbReference>
<keyword evidence="3" id="KW-0963">Cytoplasm</keyword>
<evidence type="ECO:0000256" key="3">
    <source>
        <dbReference type="ARBA" id="ARBA00022490"/>
    </source>
</evidence>
<comment type="similarity">
    <text evidence="2">Belongs to the MAP70 family.</text>
</comment>
<dbReference type="EMBL" id="JAGKQH010000019">
    <property type="protein sequence ID" value="KAG6571790.1"/>
    <property type="molecule type" value="Genomic_DNA"/>
</dbReference>
<keyword evidence="6" id="KW-0206">Cytoskeleton</keyword>
<feature type="coiled-coil region" evidence="7">
    <location>
        <begin position="80"/>
        <end position="135"/>
    </location>
</feature>
<name>A0AAV6LXY5_9ROSI</name>
<feature type="non-terminal residue" evidence="8">
    <location>
        <position position="1"/>
    </location>
</feature>
<gene>
    <name evidence="8" type="primary">MAP70.4</name>
    <name evidence="8" type="ORF">SDJN03_28518</name>
</gene>
<dbReference type="GO" id="GO:0005874">
    <property type="term" value="C:microtubule"/>
    <property type="evidence" value="ECO:0007669"/>
    <property type="project" value="UniProtKB-KW"/>
</dbReference>
<keyword evidence="5 7" id="KW-0175">Coiled coil</keyword>
<keyword evidence="9" id="KW-1185">Reference proteome</keyword>
<sequence length="177" mass="20042">MAEITGDGDGFLPEVSNGRVVDFQAMSTLILAPNPTPLTISGSFREGKSSSQRRTSVRPSMDVDDFLNLFHGSNPVHVELNCLENEVRDMDRELREAQAKIKALKLSARLREKAVEELTEEVLKVEEKLKLSEYLLESKNLEIKKINDEKKASWQLNLPLTQNLEEGFLKKASSWKQ</sequence>
<evidence type="ECO:0000256" key="1">
    <source>
        <dbReference type="ARBA" id="ARBA00004245"/>
    </source>
</evidence>
<keyword evidence="4" id="KW-0493">Microtubule</keyword>
<evidence type="ECO:0000256" key="2">
    <source>
        <dbReference type="ARBA" id="ARBA00008825"/>
    </source>
</evidence>
<dbReference type="Pfam" id="PF07058">
    <property type="entry name" value="MAP70"/>
    <property type="match status" value="1"/>
</dbReference>
<comment type="caution">
    <text evidence="8">The sequence shown here is derived from an EMBL/GenBank/DDBJ whole genome shotgun (WGS) entry which is preliminary data.</text>
</comment>
<comment type="subcellular location">
    <subcellularLocation>
        <location evidence="1">Cytoplasm</location>
        <location evidence="1">Cytoskeleton</location>
    </subcellularLocation>
</comment>